<dbReference type="InterPro" id="IPR010839">
    <property type="entry name" value="AtuA_N"/>
</dbReference>
<dbReference type="PANTHER" id="PTHR47708:SF2">
    <property type="entry name" value="SI:CH73-132F6.5"/>
    <property type="match status" value="1"/>
</dbReference>
<evidence type="ECO:0000313" key="2">
    <source>
        <dbReference type="EMBL" id="HIT94774.1"/>
    </source>
</evidence>
<gene>
    <name evidence="2" type="ORF">IAC43_06280</name>
</gene>
<reference evidence="2" key="2">
    <citation type="journal article" date="2021" name="PeerJ">
        <title>Extensive microbial diversity within the chicken gut microbiome revealed by metagenomics and culture.</title>
        <authorList>
            <person name="Gilroy R."/>
            <person name="Ravi A."/>
            <person name="Getino M."/>
            <person name="Pursley I."/>
            <person name="Horton D.L."/>
            <person name="Alikhan N.F."/>
            <person name="Baker D."/>
            <person name="Gharbi K."/>
            <person name="Hall N."/>
            <person name="Watson M."/>
            <person name="Adriaenssens E.M."/>
            <person name="Foster-Nyarko E."/>
            <person name="Jarju S."/>
            <person name="Secka A."/>
            <person name="Antonio M."/>
            <person name="Oren A."/>
            <person name="Chaudhuri R.R."/>
            <person name="La Ragione R."/>
            <person name="Hildebrand F."/>
            <person name="Pallen M.J."/>
        </authorList>
    </citation>
    <scope>NUCLEOTIDE SEQUENCE</scope>
    <source>
        <strain evidence="2">ChiBcec7-5410</strain>
    </source>
</reference>
<dbReference type="AlphaFoldDB" id="A0A9D1H8X5"/>
<evidence type="ECO:0000313" key="3">
    <source>
        <dbReference type="Proteomes" id="UP000824160"/>
    </source>
</evidence>
<dbReference type="PANTHER" id="PTHR47708">
    <property type="match status" value="1"/>
</dbReference>
<evidence type="ECO:0000259" key="1">
    <source>
        <dbReference type="Pfam" id="PF07287"/>
    </source>
</evidence>
<protein>
    <submittedName>
        <fullName evidence="2">DUF1446 domain-containing protein</fullName>
    </submittedName>
</protein>
<accession>A0A9D1H8X5</accession>
<reference evidence="2" key="1">
    <citation type="submission" date="2020-10" db="EMBL/GenBank/DDBJ databases">
        <authorList>
            <person name="Gilroy R."/>
        </authorList>
    </citation>
    <scope>NUCLEOTIDE SEQUENCE</scope>
    <source>
        <strain evidence="2">ChiBcec7-5410</strain>
    </source>
</reference>
<name>A0A9D1H8X5_9FIRM</name>
<dbReference type="Proteomes" id="UP000824160">
    <property type="component" value="Unassembled WGS sequence"/>
</dbReference>
<dbReference type="Pfam" id="PF07287">
    <property type="entry name" value="AtuA"/>
    <property type="match status" value="1"/>
</dbReference>
<comment type="caution">
    <text evidence="2">The sequence shown here is derived from an EMBL/GenBank/DDBJ whole genome shotgun (WGS) entry which is preliminary data.</text>
</comment>
<dbReference type="EMBL" id="DVLW01000173">
    <property type="protein sequence ID" value="HIT94774.1"/>
    <property type="molecule type" value="Genomic_DNA"/>
</dbReference>
<proteinExistence type="predicted"/>
<organism evidence="2 3">
    <name type="scientific">Candidatus Faecivivens stercoripullorum</name>
    <dbReference type="NCBI Taxonomy" id="2840805"/>
    <lineage>
        <taxon>Bacteria</taxon>
        <taxon>Bacillati</taxon>
        <taxon>Bacillota</taxon>
        <taxon>Clostridia</taxon>
        <taxon>Eubacteriales</taxon>
        <taxon>Oscillospiraceae</taxon>
        <taxon>Oscillospiraceae incertae sedis</taxon>
        <taxon>Candidatus Faecivivens</taxon>
    </lineage>
</organism>
<sequence>MRKVIIGGGQGFWGDSNDAAIHMVHTAPLDYMACDYLAELTLSIMARQKIKNPAAGFARDFLGLYKACGEEAFRKNIGILTNAGGMNIEGCVDGIRQIAEEKGMHGLKIGYVTGDDLTEDIPRLLAEGVDFKNIDDVGDFNEIKDKIFNANVYFGHEPTLACLEQGANVVITGRSTDSALFLAPCMHKMGWANDDWNNLARGIMAGHLLECGGQGAGGNYDYGWRDVPRMDELGFPIAEITPDSFHITKAPDCGGIICEQSCKEQFLYEVHDPANYITPDVVVDISNATLTQDGENRVKVGNVKGKQRPDTLKLSIGYHAGFKVAGMLSFAWPDAYEKAQYAAEIIMKKMKRKGLQYEDIRIDYIGLNALHLGVAEIDPAKVKDLNEVVLRIAIRTKTKEECAKIVPEFAPLQLNGPPGASFFGGRAHIQEVIGLWPTLIPRDALHLKSNILEIK</sequence>
<feature type="domain" description="Acyclic terpene utilisation N-terminal" evidence="1">
    <location>
        <begin position="4"/>
        <end position="448"/>
    </location>
</feature>